<organism evidence="3 4">
    <name type="scientific">Diatraea saccharalis</name>
    <name type="common">sugarcane borer</name>
    <dbReference type="NCBI Taxonomy" id="40085"/>
    <lineage>
        <taxon>Eukaryota</taxon>
        <taxon>Metazoa</taxon>
        <taxon>Ecdysozoa</taxon>
        <taxon>Arthropoda</taxon>
        <taxon>Hexapoda</taxon>
        <taxon>Insecta</taxon>
        <taxon>Pterygota</taxon>
        <taxon>Neoptera</taxon>
        <taxon>Endopterygota</taxon>
        <taxon>Lepidoptera</taxon>
        <taxon>Glossata</taxon>
        <taxon>Ditrysia</taxon>
        <taxon>Pyraloidea</taxon>
        <taxon>Crambidae</taxon>
        <taxon>Crambinae</taxon>
        <taxon>Diatraea</taxon>
    </lineage>
</organism>
<evidence type="ECO:0000256" key="1">
    <source>
        <dbReference type="SAM" id="MobiDB-lite"/>
    </source>
</evidence>
<feature type="compositionally biased region" description="Low complexity" evidence="1">
    <location>
        <begin position="239"/>
        <end position="250"/>
    </location>
</feature>
<feature type="compositionally biased region" description="Basic and acidic residues" evidence="1">
    <location>
        <begin position="1"/>
        <end position="14"/>
    </location>
</feature>
<feature type="compositionally biased region" description="Basic and acidic residues" evidence="1">
    <location>
        <begin position="121"/>
        <end position="130"/>
    </location>
</feature>
<dbReference type="EMBL" id="OU893352">
    <property type="protein sequence ID" value="CAG9790229.1"/>
    <property type="molecule type" value="Genomic_DNA"/>
</dbReference>
<keyword evidence="2" id="KW-0812">Transmembrane</keyword>
<evidence type="ECO:0000313" key="3">
    <source>
        <dbReference type="EMBL" id="CAG9790229.1"/>
    </source>
</evidence>
<keyword evidence="2" id="KW-0472">Membrane</keyword>
<gene>
    <name evidence="3" type="ORF">DIATSA_LOCUS7898</name>
</gene>
<reference evidence="3" key="1">
    <citation type="submission" date="2021-12" db="EMBL/GenBank/DDBJ databases">
        <authorList>
            <person name="King R."/>
        </authorList>
    </citation>
    <scope>NUCLEOTIDE SEQUENCE</scope>
</reference>
<protein>
    <submittedName>
        <fullName evidence="3">Uncharacterized protein</fullName>
    </submittedName>
</protein>
<evidence type="ECO:0000256" key="2">
    <source>
        <dbReference type="SAM" id="Phobius"/>
    </source>
</evidence>
<feature type="region of interest" description="Disordered" evidence="1">
    <location>
        <begin position="1"/>
        <end position="262"/>
    </location>
</feature>
<feature type="compositionally biased region" description="Basic and acidic residues" evidence="1">
    <location>
        <begin position="405"/>
        <end position="430"/>
    </location>
</feature>
<dbReference type="AlphaFoldDB" id="A0A9N9R6E6"/>
<feature type="compositionally biased region" description="Basic and acidic residues" evidence="1">
    <location>
        <begin position="96"/>
        <end position="110"/>
    </location>
</feature>
<dbReference type="Proteomes" id="UP001153714">
    <property type="component" value="Chromosome 21"/>
</dbReference>
<feature type="transmembrane region" description="Helical" evidence="2">
    <location>
        <begin position="301"/>
        <end position="321"/>
    </location>
</feature>
<evidence type="ECO:0000313" key="4">
    <source>
        <dbReference type="Proteomes" id="UP001153714"/>
    </source>
</evidence>
<keyword evidence="4" id="KW-1185">Reference proteome</keyword>
<feature type="compositionally biased region" description="Basic residues" evidence="1">
    <location>
        <begin position="219"/>
        <end position="230"/>
    </location>
</feature>
<sequence>MVKEESEDEMRIEPPRWVWGPPCRPATTPGMRRVERDRGAPGRSQRPSVCPVPWSQACAFQADPPPRGHFHQGGRCRGTGGRPGDHAPGSSRRKKEKEGRKERREKRREIPFSPHPSLPIEKWERREGGRKERRRRVQQISKPHRPQGRSPVQGVRVPRPGAARTSAIPAKTKAQPPKPRFSGPARAGKGSSTRNIGAAHPKKPHPGAIRTSAIPAVQHSHRGTSHQRAQRAREGRRQGSGARSQGAAQEVPGPDCGRGGQGGLGLERRSLYTDVQMRVRLVGFRGGMIVGDEVSDGVPRGVIAVVVFVVAVVVVVVVFPYGRSARFPWGPVALFSYCFRQTDGRQGEFTVGFDVLDNVAMLQFDGVLQVVKAEEREGGDGNGDEEDLGDRGCDCDCGGDGDGDGEARGRAERPTEKGSEERRRGDRRAA</sequence>
<name>A0A9N9R6E6_9NEOP</name>
<keyword evidence="2" id="KW-1133">Transmembrane helix</keyword>
<reference evidence="3" key="2">
    <citation type="submission" date="2022-10" db="EMBL/GenBank/DDBJ databases">
        <authorList>
            <consortium name="ENA_rothamsted_submissions"/>
            <consortium name="culmorum"/>
            <person name="King R."/>
        </authorList>
    </citation>
    <scope>NUCLEOTIDE SEQUENCE</scope>
</reference>
<feature type="region of interest" description="Disordered" evidence="1">
    <location>
        <begin position="375"/>
        <end position="430"/>
    </location>
</feature>
<feature type="compositionally biased region" description="Basic residues" evidence="1">
    <location>
        <begin position="131"/>
        <end position="147"/>
    </location>
</feature>
<accession>A0A9N9R6E6</accession>
<proteinExistence type="predicted"/>